<keyword evidence="2 5" id="KW-0812">Transmembrane</keyword>
<dbReference type="GO" id="GO:0016020">
    <property type="term" value="C:membrane"/>
    <property type="evidence" value="ECO:0007669"/>
    <property type="project" value="UniProtKB-SubCell"/>
</dbReference>
<dbReference type="Gene3D" id="1.25.40.10">
    <property type="entry name" value="Tetratricopeptide repeat domain"/>
    <property type="match status" value="1"/>
</dbReference>
<keyword evidence="3 5" id="KW-1133">Transmembrane helix</keyword>
<dbReference type="SUPFAM" id="SSF48452">
    <property type="entry name" value="TPR-like"/>
    <property type="match status" value="1"/>
</dbReference>
<dbReference type="InterPro" id="IPR051533">
    <property type="entry name" value="WaaL-like"/>
</dbReference>
<feature type="transmembrane region" description="Helical" evidence="5">
    <location>
        <begin position="108"/>
        <end position="126"/>
    </location>
</feature>
<name>A0A1M6BWC5_9FIRM</name>
<feature type="transmembrane region" description="Helical" evidence="5">
    <location>
        <begin position="315"/>
        <end position="334"/>
    </location>
</feature>
<dbReference type="EMBL" id="FQZS01000004">
    <property type="protein sequence ID" value="SHI53060.1"/>
    <property type="molecule type" value="Genomic_DNA"/>
</dbReference>
<reference evidence="7 8" key="1">
    <citation type="submission" date="2016-11" db="EMBL/GenBank/DDBJ databases">
        <authorList>
            <person name="Jaros S."/>
            <person name="Januszkiewicz K."/>
            <person name="Wedrychowicz H."/>
        </authorList>
    </citation>
    <scope>NUCLEOTIDE SEQUENCE [LARGE SCALE GENOMIC DNA]</scope>
    <source>
        <strain evidence="7 8">DSM 19022</strain>
    </source>
</reference>
<feature type="transmembrane region" description="Helical" evidence="5">
    <location>
        <begin position="229"/>
        <end position="245"/>
    </location>
</feature>
<dbReference type="AlphaFoldDB" id="A0A1M6BWC5"/>
<feature type="transmembrane region" description="Helical" evidence="5">
    <location>
        <begin position="138"/>
        <end position="164"/>
    </location>
</feature>
<feature type="transmembrane region" description="Helical" evidence="5">
    <location>
        <begin position="53"/>
        <end position="70"/>
    </location>
</feature>
<evidence type="ECO:0000256" key="2">
    <source>
        <dbReference type="ARBA" id="ARBA00022692"/>
    </source>
</evidence>
<dbReference type="GO" id="GO:0016874">
    <property type="term" value="F:ligase activity"/>
    <property type="evidence" value="ECO:0007669"/>
    <property type="project" value="UniProtKB-KW"/>
</dbReference>
<dbReference type="PANTHER" id="PTHR37422:SF13">
    <property type="entry name" value="LIPOPOLYSACCHARIDE BIOSYNTHESIS PROTEIN PA4999-RELATED"/>
    <property type="match status" value="1"/>
</dbReference>
<keyword evidence="4 5" id="KW-0472">Membrane</keyword>
<feature type="transmembrane region" description="Helical" evidence="5">
    <location>
        <begin position="283"/>
        <end position="303"/>
    </location>
</feature>
<evidence type="ECO:0000259" key="6">
    <source>
        <dbReference type="Pfam" id="PF04932"/>
    </source>
</evidence>
<evidence type="ECO:0000313" key="8">
    <source>
        <dbReference type="Proteomes" id="UP000184442"/>
    </source>
</evidence>
<dbReference type="RefSeq" id="WP_073024313.1">
    <property type="nucleotide sequence ID" value="NZ_FQZS01000004.1"/>
</dbReference>
<keyword evidence="8" id="KW-1185">Reference proteome</keyword>
<dbReference type="STRING" id="1122184.SAMN02745176_00570"/>
<evidence type="ECO:0000256" key="1">
    <source>
        <dbReference type="ARBA" id="ARBA00004141"/>
    </source>
</evidence>
<dbReference type="OrthoDB" id="1808577at2"/>
<protein>
    <submittedName>
        <fullName evidence="7">O-Antigen ligase</fullName>
    </submittedName>
</protein>
<feature type="transmembrane region" description="Helical" evidence="5">
    <location>
        <begin position="622"/>
        <end position="642"/>
    </location>
</feature>
<comment type="subcellular location">
    <subcellularLocation>
        <location evidence="1">Membrane</location>
        <topology evidence="1">Multi-pass membrane protein</topology>
    </subcellularLocation>
</comment>
<keyword evidence="7" id="KW-0436">Ligase</keyword>
<proteinExistence type="predicted"/>
<dbReference type="Pfam" id="PF04932">
    <property type="entry name" value="Wzy_C"/>
    <property type="match status" value="1"/>
</dbReference>
<sequence>MVKAISASNRKSSKKENWYIKNSKYIEYTFLAILSIFMIIIPFYRGLFFRENYMPAISFVSLLYLAYLVYKLLSKENKVVNTYLDIAVLAIPVCYFISFLFGVNAKDAFDAVLIYSSYFMIYRIASGLSSKNEKIRSTLINVIILSTFVTAFTSILVLAKVIYLNGVVVYDRLYGLYQYANTTASVLGIGIVLAINTLMRAEDIKVKLIYQIVLTTLLSTFIFTLSRGAFLAIAVVLLLYFLVVDGQGKLKLVLNLMISFLSNLMFIFKYYTEGQAEYNNIMTEYILSIVIALVLTSILHLLYKKFLKNISNKAVNIAFTFVVLIFAGFMVFILSAKESIEYKIEHLTGEEKSWKNTTIYMENINKSKDYSLEFDVKSSLENPNSYGVIIRSYNEKEEFEEIYKEFNSVGNDFEHKKIEFTTLNDTYRLALLFYNYETDSYTIYTNIVLKDDMGNIIKKQDRFKYLPDTIANRFTNIKLDDNNASSRIQFIKDGIKVFKDNIIIGAGGGGWKNLYRQYQSRPYNTTEVHNFYVQYAIEVGLLGLIPLVVILVQLLIGCIKAINNRSNYLSIYLAVLLMFMHSSIDFNLSLVAVAYILWLLIGILNTDSSLKQIIPKCEKWNHIALAVLSLLIFTFSSTRVYAINIGKEASKIINKDINRSIELYEKAIKYDKYNGAYRIDYAQIMSKKLDEEKDKKYYNEVMNQIGKVTEYEPYNAVYTPKIINLMLSCGHIDEAVSMANIKVSKEPMLSEWYNQKIEVNYQIAKYLIENDQVDNSITYLKNVLETKQQLEETNSKLAKPIKLSQEYETKIETAISWMEQADRIENRE</sequence>
<evidence type="ECO:0000256" key="4">
    <source>
        <dbReference type="ARBA" id="ARBA00023136"/>
    </source>
</evidence>
<feature type="transmembrane region" description="Helical" evidence="5">
    <location>
        <begin position="82"/>
        <end position="102"/>
    </location>
</feature>
<feature type="transmembrane region" description="Helical" evidence="5">
    <location>
        <begin position="176"/>
        <end position="196"/>
    </location>
</feature>
<evidence type="ECO:0000313" key="7">
    <source>
        <dbReference type="EMBL" id="SHI53060.1"/>
    </source>
</evidence>
<accession>A0A1M6BWC5</accession>
<feature type="transmembrane region" description="Helical" evidence="5">
    <location>
        <begin position="532"/>
        <end position="556"/>
    </location>
</feature>
<dbReference type="InterPro" id="IPR007016">
    <property type="entry name" value="O-antigen_ligase-rel_domated"/>
</dbReference>
<dbReference type="PANTHER" id="PTHR37422">
    <property type="entry name" value="TEICHURONIC ACID BIOSYNTHESIS PROTEIN TUAE"/>
    <property type="match status" value="1"/>
</dbReference>
<feature type="transmembrane region" description="Helical" evidence="5">
    <location>
        <begin position="252"/>
        <end position="271"/>
    </location>
</feature>
<gene>
    <name evidence="7" type="ORF">SAMN02745176_00570</name>
</gene>
<organism evidence="7 8">
    <name type="scientific">Lutispora thermophila DSM 19022</name>
    <dbReference type="NCBI Taxonomy" id="1122184"/>
    <lineage>
        <taxon>Bacteria</taxon>
        <taxon>Bacillati</taxon>
        <taxon>Bacillota</taxon>
        <taxon>Clostridia</taxon>
        <taxon>Lutisporales</taxon>
        <taxon>Lutisporaceae</taxon>
        <taxon>Lutispora</taxon>
    </lineage>
</organism>
<feature type="transmembrane region" description="Helical" evidence="5">
    <location>
        <begin position="25"/>
        <end position="47"/>
    </location>
</feature>
<evidence type="ECO:0000256" key="5">
    <source>
        <dbReference type="SAM" id="Phobius"/>
    </source>
</evidence>
<dbReference type="Proteomes" id="UP000184442">
    <property type="component" value="Unassembled WGS sequence"/>
</dbReference>
<feature type="transmembrane region" description="Helical" evidence="5">
    <location>
        <begin position="590"/>
        <end position="610"/>
    </location>
</feature>
<dbReference type="InterPro" id="IPR011990">
    <property type="entry name" value="TPR-like_helical_dom_sf"/>
</dbReference>
<feature type="domain" description="O-antigen ligase-related" evidence="6">
    <location>
        <begin position="475"/>
        <end position="546"/>
    </location>
</feature>
<evidence type="ECO:0000256" key="3">
    <source>
        <dbReference type="ARBA" id="ARBA00022989"/>
    </source>
</evidence>
<feature type="transmembrane region" description="Helical" evidence="5">
    <location>
        <begin position="208"/>
        <end position="223"/>
    </location>
</feature>